<protein>
    <submittedName>
        <fullName evidence="1">Uncharacterized protein</fullName>
    </submittedName>
</protein>
<comment type="caution">
    <text evidence="1">The sequence shown here is derived from an EMBL/GenBank/DDBJ whole genome shotgun (WGS) entry which is preliminary data.</text>
</comment>
<keyword evidence="2" id="KW-1185">Reference proteome</keyword>
<reference evidence="1 2" key="1">
    <citation type="submission" date="2019-04" db="EMBL/GenBank/DDBJ databases">
        <authorList>
            <person name="Dong K."/>
        </authorList>
    </citation>
    <scope>NUCLEOTIDE SEQUENCE [LARGE SCALE GENOMIC DNA]</scope>
    <source>
        <strain evidence="2">dk3543</strain>
    </source>
</reference>
<proteinExistence type="predicted"/>
<dbReference type="EMBL" id="SZPY01000001">
    <property type="protein sequence ID" value="TKI63806.1"/>
    <property type="molecule type" value="Genomic_DNA"/>
</dbReference>
<dbReference type="AlphaFoldDB" id="A0A4U2YQU5"/>
<dbReference type="OrthoDB" id="3790880at2"/>
<evidence type="ECO:0000313" key="1">
    <source>
        <dbReference type="EMBL" id="TKI63806.1"/>
    </source>
</evidence>
<sequence>MTITVDLDSIRRRHQERTRRQSFAGIDLWVHLDGVDRHEARTAVLDAVTPLPGGADDDLEVLPTSGGTYLWLPVGDNWTKDVETLAANLTAAGFTGEISPAPVSTSVQLMSRAFAPTAFLAFTLDPPIEDGPFALHRPVRRWGVTDVAQAAFLAEATSWVTRAGMHTWAGHTLMVPVTAEDSAEVLPHLLDARESVPVIELAGLPAPGEEGRELMRRTLTLDLFGQSAWSNADPEISTAQGVHELVQLIIRLAPHLDVAVLGAARPATTEFHDLQTPAYGLVRHLWHSYVPDAAPVLLLTDRHMERVGDLSAWQVQEVAPGRHLLQWHRLDDWFTPPTETGHVDPDADALARARHDLRDLFVTRAVRKANPLRQRS</sequence>
<evidence type="ECO:0000313" key="2">
    <source>
        <dbReference type="Proteomes" id="UP000307808"/>
    </source>
</evidence>
<dbReference type="RefSeq" id="WP_137064271.1">
    <property type="nucleotide sequence ID" value="NZ_CP040748.1"/>
</dbReference>
<accession>A0A4U2YQU5</accession>
<organism evidence="1 2">
    <name type="scientific">Nocardioides jishulii</name>
    <dbReference type="NCBI Taxonomy" id="2575440"/>
    <lineage>
        <taxon>Bacteria</taxon>
        <taxon>Bacillati</taxon>
        <taxon>Actinomycetota</taxon>
        <taxon>Actinomycetes</taxon>
        <taxon>Propionibacteriales</taxon>
        <taxon>Nocardioidaceae</taxon>
        <taxon>Nocardioides</taxon>
    </lineage>
</organism>
<gene>
    <name evidence="1" type="ORF">FC770_01060</name>
</gene>
<name>A0A4U2YQU5_9ACTN</name>
<dbReference type="Proteomes" id="UP000307808">
    <property type="component" value="Unassembled WGS sequence"/>
</dbReference>